<dbReference type="PANTHER" id="PTHR26392:SF92">
    <property type="entry name" value="PROTEIN KINASE DOMAIN-CONTAINING PROTEIN"/>
    <property type="match status" value="1"/>
</dbReference>
<accession>A0A6J8E9X0</accession>
<gene>
    <name evidence="2" type="ORF">MCOR_49358</name>
</gene>
<dbReference type="InterPro" id="IPR027417">
    <property type="entry name" value="P-loop_NTPase"/>
</dbReference>
<dbReference type="OrthoDB" id="8927528at2759"/>
<name>A0A6J8E9X0_MYTCO</name>
<dbReference type="EMBL" id="CACVKT020008684">
    <property type="protein sequence ID" value="CAC5416773.1"/>
    <property type="molecule type" value="Genomic_DNA"/>
</dbReference>
<proteinExistence type="predicted"/>
<evidence type="ECO:0000259" key="1">
    <source>
        <dbReference type="Pfam" id="PF00350"/>
    </source>
</evidence>
<protein>
    <recommendedName>
        <fullName evidence="1">Dynamin N-terminal domain-containing protein</fullName>
    </recommendedName>
</protein>
<organism evidence="2 3">
    <name type="scientific">Mytilus coruscus</name>
    <name type="common">Sea mussel</name>
    <dbReference type="NCBI Taxonomy" id="42192"/>
    <lineage>
        <taxon>Eukaryota</taxon>
        <taxon>Metazoa</taxon>
        <taxon>Spiralia</taxon>
        <taxon>Lophotrochozoa</taxon>
        <taxon>Mollusca</taxon>
        <taxon>Bivalvia</taxon>
        <taxon>Autobranchia</taxon>
        <taxon>Pteriomorphia</taxon>
        <taxon>Mytilida</taxon>
        <taxon>Mytiloidea</taxon>
        <taxon>Mytilidae</taxon>
        <taxon>Mytilinae</taxon>
        <taxon>Mytilus</taxon>
    </lineage>
</organism>
<reference evidence="2 3" key="1">
    <citation type="submission" date="2020-06" db="EMBL/GenBank/DDBJ databases">
        <authorList>
            <person name="Li R."/>
            <person name="Bekaert M."/>
        </authorList>
    </citation>
    <scope>NUCLEOTIDE SEQUENCE [LARGE SCALE GENOMIC DNA]</scope>
    <source>
        <strain evidence="3">wild</strain>
    </source>
</reference>
<dbReference type="Gene3D" id="3.40.50.300">
    <property type="entry name" value="P-loop containing nucleotide triphosphate hydrolases"/>
    <property type="match status" value="1"/>
</dbReference>
<evidence type="ECO:0000313" key="3">
    <source>
        <dbReference type="Proteomes" id="UP000507470"/>
    </source>
</evidence>
<feature type="domain" description="Dynamin N-terminal" evidence="1">
    <location>
        <begin position="50"/>
        <end position="97"/>
    </location>
</feature>
<dbReference type="Pfam" id="PF00350">
    <property type="entry name" value="Dynamin_N"/>
    <property type="match status" value="1"/>
</dbReference>
<keyword evidence="3" id="KW-1185">Reference proteome</keyword>
<dbReference type="PANTHER" id="PTHR26392">
    <property type="entry name" value="MITOGEN-ACTIVATED PROTEIN KINASE KINASE KINASE 7-RELATED"/>
    <property type="match status" value="1"/>
</dbReference>
<dbReference type="InterPro" id="IPR045063">
    <property type="entry name" value="Dynamin_N"/>
</dbReference>
<sequence>MRIIYELLEELLNDKEFDKDFQEELSAACPNYMNVLLTSKRDLLRNDCGIVIAGETSAGKTTLLNLLVGENVFVTSNLAATGTVCRIRNSKSMSIKMYTKDERLIAEETADDLTGNVIIVDTPGISESDTLTDILLDFLPHAVSFVFIINARNAGEYKKIGQARTGTNSEPATQGRHEMVSTELPALLRILKTVIEKGKEMPCFEPEEVIFLTNQWDIINNTKEDEDEEDQHTKTLNKIKIKLEEYWPGFCEKQLFQTSLIQVGQSPKTYFTDEFERFQTALDETIEKNKNKRVEYYFRFIQKFAINAEMGIASRLHLLKISDDDRNKTIVKTLKNVGKLATISHEKMMEAKGFKTEVIAKLTEKLSSYLHSDTGRNEILNPRFKKPINSVPIVFFNEEVFTRINMGISRWCEGDDVYLIIQEIESKVKTILSDVESMIHTIEEDITGKTIPSVSFIFFPRSTLRMNLMSNEIKTNEFVKLFLDRPAVDYSQLATEKKAHQMYKESTSYQP</sequence>
<dbReference type="Proteomes" id="UP000507470">
    <property type="component" value="Unassembled WGS sequence"/>
</dbReference>
<evidence type="ECO:0000313" key="2">
    <source>
        <dbReference type="EMBL" id="CAC5416773.1"/>
    </source>
</evidence>
<dbReference type="SUPFAM" id="SSF52540">
    <property type="entry name" value="P-loop containing nucleoside triphosphate hydrolases"/>
    <property type="match status" value="1"/>
</dbReference>
<dbReference type="AlphaFoldDB" id="A0A6J8E9X0"/>